<gene>
    <name evidence="2" type="ORF">ACFFGA_06635</name>
</gene>
<evidence type="ECO:0000313" key="2">
    <source>
        <dbReference type="EMBL" id="MFC0604221.1"/>
    </source>
</evidence>
<reference evidence="2 3" key="1">
    <citation type="submission" date="2024-09" db="EMBL/GenBank/DDBJ databases">
        <authorList>
            <person name="Sun Q."/>
            <person name="Mori K."/>
        </authorList>
    </citation>
    <scope>NUCLEOTIDE SEQUENCE [LARGE SCALE GENOMIC DNA]</scope>
    <source>
        <strain evidence="2 3">NCAIM B.02481</strain>
    </source>
</reference>
<comment type="caution">
    <text evidence="2">The sequence shown here is derived from an EMBL/GenBank/DDBJ whole genome shotgun (WGS) entry which is preliminary data.</text>
</comment>
<keyword evidence="1" id="KW-0732">Signal</keyword>
<feature type="chain" id="PRO_5045612472" evidence="1">
    <location>
        <begin position="21"/>
        <end position="256"/>
    </location>
</feature>
<dbReference type="EMBL" id="JBHLTQ010000003">
    <property type="protein sequence ID" value="MFC0604221.1"/>
    <property type="molecule type" value="Genomic_DNA"/>
</dbReference>
<name>A0ABV6Q7J8_9FLAO</name>
<accession>A0ABV6Q7J8</accession>
<dbReference type="Proteomes" id="UP001589832">
    <property type="component" value="Unassembled WGS sequence"/>
</dbReference>
<organism evidence="2 3">
    <name type="scientific">Winogradskyella pulchriflava</name>
    <dbReference type="NCBI Taxonomy" id="1110688"/>
    <lineage>
        <taxon>Bacteria</taxon>
        <taxon>Pseudomonadati</taxon>
        <taxon>Bacteroidota</taxon>
        <taxon>Flavobacteriia</taxon>
        <taxon>Flavobacteriales</taxon>
        <taxon>Flavobacteriaceae</taxon>
        <taxon>Winogradskyella</taxon>
    </lineage>
</organism>
<evidence type="ECO:0000256" key="1">
    <source>
        <dbReference type="SAM" id="SignalP"/>
    </source>
</evidence>
<sequence>MRAFIKFQYLLLFAFSFSFAQSDIQIVRIDFQNPEGYTRQLALGFVQDNSATDGVDYGYDSPNIEDLEDDLNWMIEDNRYVIQGVGAFDATKYYPLGMFLSNAGEVSISLNALESFSSPVDVYLYDLELNSYTLLNTSNLTQNLSAGTYLNRYFVTFSNSTHLAISAHYLLSTNEAEKSEIKLWHSRANNELHLVGLLPDETARLSLYSSEGKKIKEGLFMTSDYTMSTLGISNGIYFAIIETSTFVQTIKVCIAK</sequence>
<protein>
    <submittedName>
        <fullName evidence="2">T9SS type A sorting domain-containing protein</fullName>
    </submittedName>
</protein>
<feature type="signal peptide" evidence="1">
    <location>
        <begin position="1"/>
        <end position="20"/>
    </location>
</feature>
<dbReference type="RefSeq" id="WP_386061468.1">
    <property type="nucleotide sequence ID" value="NZ_JBHLTQ010000003.1"/>
</dbReference>
<keyword evidence="3" id="KW-1185">Reference proteome</keyword>
<evidence type="ECO:0000313" key="3">
    <source>
        <dbReference type="Proteomes" id="UP001589832"/>
    </source>
</evidence>
<proteinExistence type="predicted"/>